<keyword evidence="1" id="KW-1003">Cell membrane</keyword>
<accession>A0A4Q9DRQ4</accession>
<sequence>MMRLKLKKAVPALLLPVALATAAGCAASGGGTADSNVKQAAQPAKEDKPVEINFSLSGTGMPEKDKDDIANTLNKKLGITLKVNAISADYDNQLNVKVAGGNVPDLFTVSQAQLKDFAEKGVLLDLTSLWDTKLKATKDFYISTVGEGIIKKGTVKGKSYAVPRTGDEPSHTFWIRQDWLDALGLQAPTTLDDLFKVAVAFTENDPDGNGKKDTFGITGTELAAFTPLFGAYGVGSPDSFYEKGGKYVNAYYDPAMPDALTAIKKFVDAGVVMPQVMTNKSLNYRDQAFQGKAGIMYAPWYDISKDEFVAQYKAVNPQAKWVQLAAPKGPGGAYFDVFDKEKPSRYYAMSKSLEKDPAKLQKVLDLISYVSGKEGLELVMFGLEGKHYNKKDGNVVPTELMAKEGNYFNNYQMAGRPNNSYNLAKFPNNTKDREFAINAPRLTSFDSSVVPPAGFSIADAKRYAQEELVKFIYGKRPIGEYADFLKTLSGTYKYDLYIDEAQKIVKELGYIK</sequence>
<keyword evidence="3" id="KW-0472">Membrane</keyword>
<protein>
    <submittedName>
        <fullName evidence="7">Extracellular solute-binding protein</fullName>
    </submittedName>
</protein>
<evidence type="ECO:0000256" key="2">
    <source>
        <dbReference type="ARBA" id="ARBA00022729"/>
    </source>
</evidence>
<dbReference type="InterPro" id="IPR050490">
    <property type="entry name" value="Bact_solute-bd_prot1"/>
</dbReference>
<dbReference type="Proteomes" id="UP000293142">
    <property type="component" value="Unassembled WGS sequence"/>
</dbReference>
<dbReference type="Pfam" id="PF01547">
    <property type="entry name" value="SBP_bac_1"/>
    <property type="match status" value="1"/>
</dbReference>
<keyword evidence="5" id="KW-0449">Lipoprotein</keyword>
<evidence type="ECO:0000256" key="4">
    <source>
        <dbReference type="ARBA" id="ARBA00023139"/>
    </source>
</evidence>
<dbReference type="EMBL" id="SIRE01000014">
    <property type="protein sequence ID" value="TBL76369.1"/>
    <property type="molecule type" value="Genomic_DNA"/>
</dbReference>
<feature type="signal peptide" evidence="6">
    <location>
        <begin position="1"/>
        <end position="22"/>
    </location>
</feature>
<dbReference type="SUPFAM" id="SSF53850">
    <property type="entry name" value="Periplasmic binding protein-like II"/>
    <property type="match status" value="1"/>
</dbReference>
<keyword evidence="4" id="KW-0564">Palmitate</keyword>
<keyword evidence="2 6" id="KW-0732">Signal</keyword>
<dbReference type="PANTHER" id="PTHR43649:SF33">
    <property type="entry name" value="POLYGALACTURONAN_RHAMNOGALACTURONAN-BINDING PROTEIN YTCQ"/>
    <property type="match status" value="1"/>
</dbReference>
<comment type="caution">
    <text evidence="7">The sequence shown here is derived from an EMBL/GenBank/DDBJ whole genome shotgun (WGS) entry which is preliminary data.</text>
</comment>
<evidence type="ECO:0000256" key="5">
    <source>
        <dbReference type="ARBA" id="ARBA00023288"/>
    </source>
</evidence>
<keyword evidence="8" id="KW-1185">Reference proteome</keyword>
<dbReference type="AlphaFoldDB" id="A0A4Q9DRQ4"/>
<evidence type="ECO:0000256" key="1">
    <source>
        <dbReference type="ARBA" id="ARBA00022475"/>
    </source>
</evidence>
<feature type="chain" id="PRO_5038918224" evidence="6">
    <location>
        <begin position="23"/>
        <end position="512"/>
    </location>
</feature>
<gene>
    <name evidence="7" type="ORF">EYB31_20495</name>
</gene>
<evidence type="ECO:0000256" key="3">
    <source>
        <dbReference type="ARBA" id="ARBA00023136"/>
    </source>
</evidence>
<reference evidence="7 8" key="1">
    <citation type="submission" date="2019-02" db="EMBL/GenBank/DDBJ databases">
        <title>Paenibacillus sp. nov., isolated from surface-sterilized tissue of Thalictrum simplex L.</title>
        <authorList>
            <person name="Tuo L."/>
        </authorList>
    </citation>
    <scope>NUCLEOTIDE SEQUENCE [LARGE SCALE GENOMIC DNA]</scope>
    <source>
        <strain evidence="7 8">N2SHLJ1</strain>
    </source>
</reference>
<organism evidence="7 8">
    <name type="scientific">Paenibacillus thalictri</name>
    <dbReference type="NCBI Taxonomy" id="2527873"/>
    <lineage>
        <taxon>Bacteria</taxon>
        <taxon>Bacillati</taxon>
        <taxon>Bacillota</taxon>
        <taxon>Bacilli</taxon>
        <taxon>Bacillales</taxon>
        <taxon>Paenibacillaceae</taxon>
        <taxon>Paenibacillus</taxon>
    </lineage>
</organism>
<dbReference type="InterPro" id="IPR006059">
    <property type="entry name" value="SBP"/>
</dbReference>
<evidence type="ECO:0000313" key="7">
    <source>
        <dbReference type="EMBL" id="TBL76369.1"/>
    </source>
</evidence>
<dbReference type="PANTHER" id="PTHR43649">
    <property type="entry name" value="ARABINOSE-BINDING PROTEIN-RELATED"/>
    <property type="match status" value="1"/>
</dbReference>
<evidence type="ECO:0000256" key="6">
    <source>
        <dbReference type="SAM" id="SignalP"/>
    </source>
</evidence>
<evidence type="ECO:0000313" key="8">
    <source>
        <dbReference type="Proteomes" id="UP000293142"/>
    </source>
</evidence>
<dbReference type="PROSITE" id="PS51257">
    <property type="entry name" value="PROKAR_LIPOPROTEIN"/>
    <property type="match status" value="1"/>
</dbReference>
<dbReference type="Gene3D" id="3.40.190.10">
    <property type="entry name" value="Periplasmic binding protein-like II"/>
    <property type="match status" value="2"/>
</dbReference>
<proteinExistence type="predicted"/>
<name>A0A4Q9DRQ4_9BACL</name>
<dbReference type="RefSeq" id="WP_165452513.1">
    <property type="nucleotide sequence ID" value="NZ_SIRE01000014.1"/>
</dbReference>